<evidence type="ECO:0000313" key="1">
    <source>
        <dbReference type="EMBL" id="EFO88656.1"/>
    </source>
</evidence>
<gene>
    <name evidence="1" type="ORF">CRE_06404</name>
</gene>
<reference evidence="1" key="1">
    <citation type="submission" date="2007-07" db="EMBL/GenBank/DDBJ databases">
        <title>PCAP assembly of the Caenorhabditis remanei genome.</title>
        <authorList>
            <consortium name="The Caenorhabditis remanei Sequencing Consortium"/>
            <person name="Wilson R.K."/>
        </authorList>
    </citation>
    <scope>NUCLEOTIDE SEQUENCE [LARGE SCALE GENOMIC DNA]</scope>
    <source>
        <strain evidence="1">PB4641</strain>
    </source>
</reference>
<dbReference type="STRING" id="31234.E3M0R7"/>
<dbReference type="GeneID" id="9803813"/>
<dbReference type="CTD" id="9803813"/>
<dbReference type="HOGENOM" id="CLU_1636943_0_0_1"/>
<dbReference type="AlphaFoldDB" id="E3M0R7"/>
<protein>
    <submittedName>
        <fullName evidence="1">Uncharacterized protein</fullName>
    </submittedName>
</protein>
<accession>E3M0R7</accession>
<sequence>MFRFLRILLLLAGVVRVDARVFSGTVGGLRAQQVLEHHLEIFQTAVKNENKAQVKSMIPLDQQTDELVDRLIAAHKSIIMEVHDAAYPKPGFVTGMVFYSHADGGNKMLVNMVIEKDTVSPSGYRFVSVIQHPDYSRKRNFPTCLVGFIWCYLYLIDYLPGSVEEVFGG</sequence>
<dbReference type="RefSeq" id="XP_003109867.2">
    <property type="nucleotide sequence ID" value="XM_003109819.2"/>
</dbReference>
<keyword evidence="2" id="KW-1185">Reference proteome</keyword>
<dbReference type="Proteomes" id="UP000008281">
    <property type="component" value="Unassembled WGS sequence"/>
</dbReference>
<organism evidence="2">
    <name type="scientific">Caenorhabditis remanei</name>
    <name type="common">Caenorhabditis vulgaris</name>
    <dbReference type="NCBI Taxonomy" id="31234"/>
    <lineage>
        <taxon>Eukaryota</taxon>
        <taxon>Metazoa</taxon>
        <taxon>Ecdysozoa</taxon>
        <taxon>Nematoda</taxon>
        <taxon>Chromadorea</taxon>
        <taxon>Rhabditida</taxon>
        <taxon>Rhabditina</taxon>
        <taxon>Rhabditomorpha</taxon>
        <taxon>Rhabditoidea</taxon>
        <taxon>Rhabditidae</taxon>
        <taxon>Peloderinae</taxon>
        <taxon>Caenorhabditis</taxon>
    </lineage>
</organism>
<proteinExistence type="predicted"/>
<dbReference type="FunCoup" id="E3M0R7">
    <property type="interactions" value="1080"/>
</dbReference>
<dbReference type="eggNOG" id="ENOG502TIM3">
    <property type="taxonomic scope" value="Eukaryota"/>
</dbReference>
<evidence type="ECO:0000313" key="2">
    <source>
        <dbReference type="Proteomes" id="UP000008281"/>
    </source>
</evidence>
<dbReference type="KEGG" id="crq:GCK72_006796"/>
<dbReference type="EMBL" id="DS268421">
    <property type="protein sequence ID" value="EFO88656.1"/>
    <property type="molecule type" value="Genomic_DNA"/>
</dbReference>
<dbReference type="OMA" id="CNISRVE"/>
<dbReference type="OrthoDB" id="5823236at2759"/>
<name>E3M0R7_CAERE</name>